<feature type="compositionally biased region" description="Basic and acidic residues" evidence="1">
    <location>
        <begin position="19"/>
        <end position="37"/>
    </location>
</feature>
<dbReference type="Pfam" id="PF02436">
    <property type="entry name" value="PYC_OADA"/>
    <property type="match status" value="1"/>
</dbReference>
<accession>A0A4V6T591</accession>
<protein>
    <recommendedName>
        <fullName evidence="2">Carboxylase conserved domain-containing protein</fullName>
    </recommendedName>
</protein>
<feature type="domain" description="Carboxylase conserved" evidence="2">
    <location>
        <begin position="67"/>
        <end position="143"/>
    </location>
</feature>
<dbReference type="GO" id="GO:0005737">
    <property type="term" value="C:cytoplasm"/>
    <property type="evidence" value="ECO:0007669"/>
    <property type="project" value="TreeGrafter"/>
</dbReference>
<dbReference type="GO" id="GO:0006094">
    <property type="term" value="P:gluconeogenesis"/>
    <property type="evidence" value="ECO:0007669"/>
    <property type="project" value="TreeGrafter"/>
</dbReference>
<evidence type="ECO:0000256" key="1">
    <source>
        <dbReference type="SAM" id="MobiDB-lite"/>
    </source>
</evidence>
<dbReference type="InterPro" id="IPR055268">
    <property type="entry name" value="PCB-like"/>
</dbReference>
<dbReference type="InterPro" id="IPR003379">
    <property type="entry name" value="Carboxylase_cons_dom"/>
</dbReference>
<evidence type="ECO:0000313" key="4">
    <source>
        <dbReference type="Proteomes" id="UP000297245"/>
    </source>
</evidence>
<dbReference type="OrthoDB" id="49016at2759"/>
<name>A0A4V6T591_DENBC</name>
<sequence>MRLFLSPQLQTPARLRKLQEDKPGARECESRLRRQDQAHNQPGDRWSHAELNHGVVEFVTPTEYVIQPPQQASNAEMRSKFGNHITDKDVTSYVMYPKVFEEFQTFLEKYGDLSVIPTRYFLGRPDIGEEMHIEIEKGKTLIIRGIRRDL</sequence>
<evidence type="ECO:0000259" key="2">
    <source>
        <dbReference type="Pfam" id="PF02436"/>
    </source>
</evidence>
<dbReference type="Gene3D" id="3.10.600.10">
    <property type="entry name" value="pyruvate carboxylase f1077a mutant domain"/>
    <property type="match status" value="1"/>
</dbReference>
<proteinExistence type="predicted"/>
<organism evidence="3 4">
    <name type="scientific">Dendrothele bispora (strain CBS 962.96)</name>
    <dbReference type="NCBI Taxonomy" id="1314807"/>
    <lineage>
        <taxon>Eukaryota</taxon>
        <taxon>Fungi</taxon>
        <taxon>Dikarya</taxon>
        <taxon>Basidiomycota</taxon>
        <taxon>Agaricomycotina</taxon>
        <taxon>Agaricomycetes</taxon>
        <taxon>Agaricomycetidae</taxon>
        <taxon>Agaricales</taxon>
        <taxon>Agaricales incertae sedis</taxon>
        <taxon>Dendrothele</taxon>
    </lineage>
</organism>
<dbReference type="PANTHER" id="PTHR43778">
    <property type="entry name" value="PYRUVATE CARBOXYLASE"/>
    <property type="match status" value="1"/>
</dbReference>
<dbReference type="Proteomes" id="UP000297245">
    <property type="component" value="Unassembled WGS sequence"/>
</dbReference>
<keyword evidence="4" id="KW-1185">Reference proteome</keyword>
<dbReference type="AlphaFoldDB" id="A0A4V6T591"/>
<dbReference type="GO" id="GO:0004736">
    <property type="term" value="F:pyruvate carboxylase activity"/>
    <property type="evidence" value="ECO:0007669"/>
    <property type="project" value="TreeGrafter"/>
</dbReference>
<reference evidence="3 4" key="1">
    <citation type="journal article" date="2019" name="Nat. Ecol. Evol.">
        <title>Megaphylogeny resolves global patterns of mushroom evolution.</title>
        <authorList>
            <person name="Varga T."/>
            <person name="Krizsan K."/>
            <person name="Foldi C."/>
            <person name="Dima B."/>
            <person name="Sanchez-Garcia M."/>
            <person name="Sanchez-Ramirez S."/>
            <person name="Szollosi G.J."/>
            <person name="Szarkandi J.G."/>
            <person name="Papp V."/>
            <person name="Albert L."/>
            <person name="Andreopoulos W."/>
            <person name="Angelini C."/>
            <person name="Antonin V."/>
            <person name="Barry K.W."/>
            <person name="Bougher N.L."/>
            <person name="Buchanan P."/>
            <person name="Buyck B."/>
            <person name="Bense V."/>
            <person name="Catcheside P."/>
            <person name="Chovatia M."/>
            <person name="Cooper J."/>
            <person name="Damon W."/>
            <person name="Desjardin D."/>
            <person name="Finy P."/>
            <person name="Geml J."/>
            <person name="Haridas S."/>
            <person name="Hughes K."/>
            <person name="Justo A."/>
            <person name="Karasinski D."/>
            <person name="Kautmanova I."/>
            <person name="Kiss B."/>
            <person name="Kocsube S."/>
            <person name="Kotiranta H."/>
            <person name="LaButti K.M."/>
            <person name="Lechner B.E."/>
            <person name="Liimatainen K."/>
            <person name="Lipzen A."/>
            <person name="Lukacs Z."/>
            <person name="Mihaltcheva S."/>
            <person name="Morgado L.N."/>
            <person name="Niskanen T."/>
            <person name="Noordeloos M.E."/>
            <person name="Ohm R.A."/>
            <person name="Ortiz-Santana B."/>
            <person name="Ovrebo C."/>
            <person name="Racz N."/>
            <person name="Riley R."/>
            <person name="Savchenko A."/>
            <person name="Shiryaev A."/>
            <person name="Soop K."/>
            <person name="Spirin V."/>
            <person name="Szebenyi C."/>
            <person name="Tomsovsky M."/>
            <person name="Tulloss R.E."/>
            <person name="Uehling J."/>
            <person name="Grigoriev I.V."/>
            <person name="Vagvolgyi C."/>
            <person name="Papp T."/>
            <person name="Martin F.M."/>
            <person name="Miettinen O."/>
            <person name="Hibbett D.S."/>
            <person name="Nagy L.G."/>
        </authorList>
    </citation>
    <scope>NUCLEOTIDE SEQUENCE [LARGE SCALE GENOMIC DNA]</scope>
    <source>
        <strain evidence="3 4">CBS 962.96</strain>
    </source>
</reference>
<dbReference type="EMBL" id="ML179349">
    <property type="protein sequence ID" value="THU90005.1"/>
    <property type="molecule type" value="Genomic_DNA"/>
</dbReference>
<dbReference type="SUPFAM" id="SSF89000">
    <property type="entry name" value="post-HMGL domain-like"/>
    <property type="match status" value="1"/>
</dbReference>
<evidence type="ECO:0000313" key="3">
    <source>
        <dbReference type="EMBL" id="THU90005.1"/>
    </source>
</evidence>
<feature type="region of interest" description="Disordered" evidence="1">
    <location>
        <begin position="19"/>
        <end position="46"/>
    </location>
</feature>
<dbReference type="PANTHER" id="PTHR43778:SF2">
    <property type="entry name" value="PYRUVATE CARBOXYLASE, MITOCHONDRIAL"/>
    <property type="match status" value="1"/>
</dbReference>
<gene>
    <name evidence="3" type="ORF">K435DRAFT_864705</name>
</gene>